<gene>
    <name evidence="2" type="ORF">GCM10010269_03980</name>
</gene>
<name>A0A918FQF2_9ACTN</name>
<evidence type="ECO:0000313" key="3">
    <source>
        <dbReference type="Proteomes" id="UP000606194"/>
    </source>
</evidence>
<dbReference type="AlphaFoldDB" id="A0A918FQF2"/>
<organism evidence="2 3">
    <name type="scientific">Streptomyces humidus</name>
    <dbReference type="NCBI Taxonomy" id="52259"/>
    <lineage>
        <taxon>Bacteria</taxon>
        <taxon>Bacillati</taxon>
        <taxon>Actinomycetota</taxon>
        <taxon>Actinomycetes</taxon>
        <taxon>Kitasatosporales</taxon>
        <taxon>Streptomycetaceae</taxon>
        <taxon>Streptomyces</taxon>
    </lineage>
</organism>
<feature type="region of interest" description="Disordered" evidence="1">
    <location>
        <begin position="41"/>
        <end position="136"/>
    </location>
</feature>
<evidence type="ECO:0000313" key="2">
    <source>
        <dbReference type="EMBL" id="GGR68483.1"/>
    </source>
</evidence>
<reference evidence="2" key="2">
    <citation type="submission" date="2020-09" db="EMBL/GenBank/DDBJ databases">
        <authorList>
            <person name="Sun Q."/>
            <person name="Ohkuma M."/>
        </authorList>
    </citation>
    <scope>NUCLEOTIDE SEQUENCE</scope>
    <source>
        <strain evidence="2">JCM 4386</strain>
    </source>
</reference>
<accession>A0A918FQF2</accession>
<dbReference type="Proteomes" id="UP000606194">
    <property type="component" value="Unassembled WGS sequence"/>
</dbReference>
<evidence type="ECO:0000256" key="1">
    <source>
        <dbReference type="SAM" id="MobiDB-lite"/>
    </source>
</evidence>
<sequence>MTGTAAAALRTAEVPGAEVRWLPEGGGPVRSASVRRKATVIRPARPMGKNARPPVEPSAPAPAPTTPPTATCADGIRALPGAGRTVAGCGPAGMITGPDGADHPRTLSGPSCGPHGTPPRPHAETVTGMRLADAEA</sequence>
<protein>
    <submittedName>
        <fullName evidence="2">Uncharacterized protein</fullName>
    </submittedName>
</protein>
<keyword evidence="3" id="KW-1185">Reference proteome</keyword>
<feature type="compositionally biased region" description="Pro residues" evidence="1">
    <location>
        <begin position="54"/>
        <end position="67"/>
    </location>
</feature>
<reference evidence="2" key="1">
    <citation type="journal article" date="2014" name="Int. J. Syst. Evol. Microbiol.">
        <title>Complete genome sequence of Corynebacterium casei LMG S-19264T (=DSM 44701T), isolated from a smear-ripened cheese.</title>
        <authorList>
            <consortium name="US DOE Joint Genome Institute (JGI-PGF)"/>
            <person name="Walter F."/>
            <person name="Albersmeier A."/>
            <person name="Kalinowski J."/>
            <person name="Ruckert C."/>
        </authorList>
    </citation>
    <scope>NUCLEOTIDE SEQUENCE</scope>
    <source>
        <strain evidence="2">JCM 4386</strain>
    </source>
</reference>
<proteinExistence type="predicted"/>
<comment type="caution">
    <text evidence="2">The sequence shown here is derived from an EMBL/GenBank/DDBJ whole genome shotgun (WGS) entry which is preliminary data.</text>
</comment>
<dbReference type="EMBL" id="BMTL01000002">
    <property type="protein sequence ID" value="GGR68483.1"/>
    <property type="molecule type" value="Genomic_DNA"/>
</dbReference>